<dbReference type="InterPro" id="IPR011060">
    <property type="entry name" value="RibuloseP-bd_barrel"/>
</dbReference>
<dbReference type="PANTHER" id="PTHR22854">
    <property type="entry name" value="TRYPTOPHAN BIOSYNTHESIS PROTEIN"/>
    <property type="match status" value="1"/>
</dbReference>
<evidence type="ECO:0000256" key="4">
    <source>
        <dbReference type="ARBA" id="ARBA00022605"/>
    </source>
</evidence>
<dbReference type="PANTHER" id="PTHR22854:SF2">
    <property type="entry name" value="INDOLE-3-GLYCEROL-PHOSPHATE SYNTHASE"/>
    <property type="match status" value="1"/>
</dbReference>
<dbReference type="InterPro" id="IPR045186">
    <property type="entry name" value="Indole-3-glycerol_P_synth"/>
</dbReference>
<keyword evidence="11" id="KW-1185">Reference proteome</keyword>
<evidence type="ECO:0000259" key="9">
    <source>
        <dbReference type="Pfam" id="PF00218"/>
    </source>
</evidence>
<dbReference type="GO" id="GO:0004425">
    <property type="term" value="F:indole-3-glycerol-phosphate synthase activity"/>
    <property type="evidence" value="ECO:0007669"/>
    <property type="project" value="UniProtKB-EC"/>
</dbReference>
<dbReference type="EC" id="4.1.1.48" evidence="3"/>
<name>A0AAD8HF44_9APIA</name>
<dbReference type="InterPro" id="IPR013798">
    <property type="entry name" value="Indole-3-glycerol_P_synth_dom"/>
</dbReference>
<comment type="catalytic activity">
    <reaction evidence="1">
        <text>1-(2-carboxyphenylamino)-1-deoxy-D-ribulose 5-phosphate + H(+) = (1S,2R)-1-C-(indol-3-yl)glycerol 3-phosphate + CO2 + H2O</text>
        <dbReference type="Rhea" id="RHEA:23476"/>
        <dbReference type="ChEBI" id="CHEBI:15377"/>
        <dbReference type="ChEBI" id="CHEBI:15378"/>
        <dbReference type="ChEBI" id="CHEBI:16526"/>
        <dbReference type="ChEBI" id="CHEBI:58613"/>
        <dbReference type="ChEBI" id="CHEBI:58866"/>
        <dbReference type="EC" id="4.1.1.48"/>
    </reaction>
</comment>
<gene>
    <name evidence="10" type="ORF">POM88_040521</name>
</gene>
<keyword evidence="4" id="KW-0028">Amino-acid biosynthesis</keyword>
<evidence type="ECO:0000256" key="8">
    <source>
        <dbReference type="ARBA" id="ARBA00023239"/>
    </source>
</evidence>
<keyword evidence="6" id="KW-0822">Tryptophan biosynthesis</keyword>
<comment type="caution">
    <text evidence="10">The sequence shown here is derived from an EMBL/GenBank/DDBJ whole genome shotgun (WGS) entry which is preliminary data.</text>
</comment>
<evidence type="ECO:0000256" key="7">
    <source>
        <dbReference type="ARBA" id="ARBA00023141"/>
    </source>
</evidence>
<evidence type="ECO:0000256" key="1">
    <source>
        <dbReference type="ARBA" id="ARBA00001633"/>
    </source>
</evidence>
<evidence type="ECO:0000256" key="2">
    <source>
        <dbReference type="ARBA" id="ARBA00004696"/>
    </source>
</evidence>
<evidence type="ECO:0000313" key="11">
    <source>
        <dbReference type="Proteomes" id="UP001237642"/>
    </source>
</evidence>
<reference evidence="10" key="1">
    <citation type="submission" date="2023-02" db="EMBL/GenBank/DDBJ databases">
        <title>Genome of toxic invasive species Heracleum sosnowskyi carries increased number of genes despite the absence of recent whole-genome duplications.</title>
        <authorList>
            <person name="Schelkunov M."/>
            <person name="Shtratnikova V."/>
            <person name="Makarenko M."/>
            <person name="Klepikova A."/>
            <person name="Omelchenko D."/>
            <person name="Novikova G."/>
            <person name="Obukhova E."/>
            <person name="Bogdanov V."/>
            <person name="Penin A."/>
            <person name="Logacheva M."/>
        </authorList>
    </citation>
    <scope>NUCLEOTIDE SEQUENCE</scope>
    <source>
        <strain evidence="10">Hsosn_3</strain>
        <tissue evidence="10">Leaf</tissue>
    </source>
</reference>
<evidence type="ECO:0000256" key="6">
    <source>
        <dbReference type="ARBA" id="ARBA00022822"/>
    </source>
</evidence>
<dbReference type="Gene3D" id="3.20.20.70">
    <property type="entry name" value="Aldolase class I"/>
    <property type="match status" value="1"/>
</dbReference>
<feature type="domain" description="Indole-3-glycerol phosphate synthase" evidence="9">
    <location>
        <begin position="40"/>
        <end position="125"/>
    </location>
</feature>
<evidence type="ECO:0000256" key="5">
    <source>
        <dbReference type="ARBA" id="ARBA00022793"/>
    </source>
</evidence>
<dbReference type="EMBL" id="JAUIZM010000009">
    <property type="protein sequence ID" value="KAK1364960.1"/>
    <property type="molecule type" value="Genomic_DNA"/>
</dbReference>
<evidence type="ECO:0000313" key="10">
    <source>
        <dbReference type="EMBL" id="KAK1364960.1"/>
    </source>
</evidence>
<dbReference type="GO" id="GO:0000162">
    <property type="term" value="P:L-tryptophan biosynthetic process"/>
    <property type="evidence" value="ECO:0007669"/>
    <property type="project" value="UniProtKB-KW"/>
</dbReference>
<dbReference type="Proteomes" id="UP001237642">
    <property type="component" value="Unassembled WGS sequence"/>
</dbReference>
<comment type="pathway">
    <text evidence="2">Amino-acid biosynthesis; L-tryptophan biosynthesis; L-tryptophan from chorismate: step 4/5.</text>
</comment>
<dbReference type="SUPFAM" id="SSF51366">
    <property type="entry name" value="Ribulose-phoshate binding barrel"/>
    <property type="match status" value="1"/>
</dbReference>
<keyword evidence="7" id="KW-0057">Aromatic amino acid biosynthesis</keyword>
<proteinExistence type="predicted"/>
<reference evidence="10" key="2">
    <citation type="submission" date="2023-05" db="EMBL/GenBank/DDBJ databases">
        <authorList>
            <person name="Schelkunov M.I."/>
        </authorList>
    </citation>
    <scope>NUCLEOTIDE SEQUENCE</scope>
    <source>
        <strain evidence="10">Hsosn_3</strain>
        <tissue evidence="10">Leaf</tissue>
    </source>
</reference>
<accession>A0AAD8HF44</accession>
<organism evidence="10 11">
    <name type="scientific">Heracleum sosnowskyi</name>
    <dbReference type="NCBI Taxonomy" id="360622"/>
    <lineage>
        <taxon>Eukaryota</taxon>
        <taxon>Viridiplantae</taxon>
        <taxon>Streptophyta</taxon>
        <taxon>Embryophyta</taxon>
        <taxon>Tracheophyta</taxon>
        <taxon>Spermatophyta</taxon>
        <taxon>Magnoliopsida</taxon>
        <taxon>eudicotyledons</taxon>
        <taxon>Gunneridae</taxon>
        <taxon>Pentapetalae</taxon>
        <taxon>asterids</taxon>
        <taxon>campanulids</taxon>
        <taxon>Apiales</taxon>
        <taxon>Apiaceae</taxon>
        <taxon>Apioideae</taxon>
        <taxon>apioid superclade</taxon>
        <taxon>Tordylieae</taxon>
        <taxon>Tordyliinae</taxon>
        <taxon>Heracleum</taxon>
    </lineage>
</organism>
<dbReference type="Pfam" id="PF00218">
    <property type="entry name" value="IGPS"/>
    <property type="match status" value="1"/>
</dbReference>
<keyword evidence="8" id="KW-0456">Lyase</keyword>
<keyword evidence="5" id="KW-0210">Decarboxylase</keyword>
<dbReference type="AlphaFoldDB" id="A0AAD8HF44"/>
<evidence type="ECO:0000256" key="3">
    <source>
        <dbReference type="ARBA" id="ARBA00012362"/>
    </source>
</evidence>
<dbReference type="GO" id="GO:0004640">
    <property type="term" value="F:phosphoribosylanthranilate isomerase activity"/>
    <property type="evidence" value="ECO:0007669"/>
    <property type="project" value="TreeGrafter"/>
</dbReference>
<sequence>MGVVFKQFSVSSFESLRECLETDGKLSEADGLVLVDNLRGLQCPLLCKDFIIDAWQIYYARSKGADAILLIASVLPDLDIKYMSKICKKLGLASLLEVHNEREMDRVIEIDGIELIGINNCDLGTCWDLWVIALK</sequence>
<protein>
    <recommendedName>
        <fullName evidence="3">indole-3-glycerol-phosphate synthase</fullName>
        <ecNumber evidence="3">4.1.1.48</ecNumber>
    </recommendedName>
</protein>
<dbReference type="InterPro" id="IPR013785">
    <property type="entry name" value="Aldolase_TIM"/>
</dbReference>